<sequence>RRRRRRWDGFERRQSSLRRRDWKAVCHFVFWLAVFSGFAGILWSLGYENCREVYRVGEQLAGVSDRRYKMDSSAALSIIHNLRDGSHSNGLPAKPIGLLLVRDWEFRFSHVFRE</sequence>
<feature type="non-terminal residue" evidence="2">
    <location>
        <position position="1"/>
    </location>
</feature>
<protein>
    <submittedName>
        <fullName evidence="2">Uncharacterized protein</fullName>
    </submittedName>
</protein>
<evidence type="ECO:0000313" key="3">
    <source>
        <dbReference type="Proteomes" id="UP001154282"/>
    </source>
</evidence>
<keyword evidence="1" id="KW-0472">Membrane</keyword>
<keyword evidence="3" id="KW-1185">Reference proteome</keyword>
<comment type="caution">
    <text evidence="2">The sequence shown here is derived from an EMBL/GenBank/DDBJ whole genome shotgun (WGS) entry which is preliminary data.</text>
</comment>
<organism evidence="2 3">
    <name type="scientific">Linum tenue</name>
    <dbReference type="NCBI Taxonomy" id="586396"/>
    <lineage>
        <taxon>Eukaryota</taxon>
        <taxon>Viridiplantae</taxon>
        <taxon>Streptophyta</taxon>
        <taxon>Embryophyta</taxon>
        <taxon>Tracheophyta</taxon>
        <taxon>Spermatophyta</taxon>
        <taxon>Magnoliopsida</taxon>
        <taxon>eudicotyledons</taxon>
        <taxon>Gunneridae</taxon>
        <taxon>Pentapetalae</taxon>
        <taxon>rosids</taxon>
        <taxon>fabids</taxon>
        <taxon>Malpighiales</taxon>
        <taxon>Linaceae</taxon>
        <taxon>Linum</taxon>
    </lineage>
</organism>
<reference evidence="2" key="1">
    <citation type="submission" date="2022-08" db="EMBL/GenBank/DDBJ databases">
        <authorList>
            <person name="Gutierrez-Valencia J."/>
        </authorList>
    </citation>
    <scope>NUCLEOTIDE SEQUENCE</scope>
</reference>
<dbReference type="EMBL" id="CAMGYJ010000005">
    <property type="protein sequence ID" value="CAI0411511.1"/>
    <property type="molecule type" value="Genomic_DNA"/>
</dbReference>
<keyword evidence="1" id="KW-0812">Transmembrane</keyword>
<evidence type="ECO:0000256" key="1">
    <source>
        <dbReference type="SAM" id="Phobius"/>
    </source>
</evidence>
<name>A0AAV0JP10_9ROSI</name>
<accession>A0AAV0JP10</accession>
<dbReference type="AlphaFoldDB" id="A0AAV0JP10"/>
<dbReference type="Proteomes" id="UP001154282">
    <property type="component" value="Unassembled WGS sequence"/>
</dbReference>
<evidence type="ECO:0000313" key="2">
    <source>
        <dbReference type="EMBL" id="CAI0411511.1"/>
    </source>
</evidence>
<gene>
    <name evidence="2" type="ORF">LITE_LOCUS15207</name>
</gene>
<feature type="transmembrane region" description="Helical" evidence="1">
    <location>
        <begin position="21"/>
        <end position="45"/>
    </location>
</feature>
<keyword evidence="1" id="KW-1133">Transmembrane helix</keyword>
<proteinExistence type="predicted"/>